<evidence type="ECO:0000256" key="3">
    <source>
        <dbReference type="ARBA" id="ARBA00022449"/>
    </source>
</evidence>
<keyword evidence="7" id="KW-0406">Ion transport</keyword>
<name>A0A7W5H388_9PORP</name>
<dbReference type="PANTHER" id="PTHR43269:SF2">
    <property type="entry name" value="SODIUM_PROTON ANTIPORTER 1-RELATED"/>
    <property type="match status" value="1"/>
</dbReference>
<dbReference type="Proteomes" id="UP000544222">
    <property type="component" value="Unassembled WGS sequence"/>
</dbReference>
<accession>A0A7W5H388</accession>
<keyword evidence="8 11" id="KW-0472">Membrane</keyword>
<feature type="transmembrane region" description="Helical" evidence="11">
    <location>
        <begin position="248"/>
        <end position="265"/>
    </location>
</feature>
<feature type="transmembrane region" description="Helical" evidence="11">
    <location>
        <begin position="222"/>
        <end position="242"/>
    </location>
</feature>
<comment type="similarity">
    <text evidence="10">Belongs to the NhaD Na(+)/H(+) (TC 2.A.62) antiporter family.</text>
</comment>
<keyword evidence="4 11" id="KW-0812">Transmembrane</keyword>
<dbReference type="NCBIfam" id="NF038006">
    <property type="entry name" value="NhaD_1"/>
    <property type="match status" value="1"/>
</dbReference>
<keyword evidence="9" id="KW-0739">Sodium transport</keyword>
<evidence type="ECO:0000256" key="4">
    <source>
        <dbReference type="ARBA" id="ARBA00022692"/>
    </source>
</evidence>
<feature type="transmembrane region" description="Helical" evidence="11">
    <location>
        <begin position="56"/>
        <end position="80"/>
    </location>
</feature>
<evidence type="ECO:0000256" key="7">
    <source>
        <dbReference type="ARBA" id="ARBA00023065"/>
    </source>
</evidence>
<keyword evidence="5 11" id="KW-1133">Transmembrane helix</keyword>
<evidence type="ECO:0000256" key="2">
    <source>
        <dbReference type="ARBA" id="ARBA00022448"/>
    </source>
</evidence>
<comment type="subcellular location">
    <subcellularLocation>
        <location evidence="1">Membrane</location>
        <topology evidence="1">Multi-pass membrane protein</topology>
    </subcellularLocation>
</comment>
<dbReference type="Pfam" id="PF03600">
    <property type="entry name" value="CitMHS"/>
    <property type="match status" value="1"/>
</dbReference>
<feature type="transmembrane region" description="Helical" evidence="11">
    <location>
        <begin position="100"/>
        <end position="128"/>
    </location>
</feature>
<evidence type="ECO:0000256" key="11">
    <source>
        <dbReference type="SAM" id="Phobius"/>
    </source>
</evidence>
<keyword evidence="2" id="KW-0813">Transport</keyword>
<dbReference type="RefSeq" id="WP_183414011.1">
    <property type="nucleotide sequence ID" value="NZ_JACHYB010000002.1"/>
</dbReference>
<dbReference type="InterPro" id="IPR045016">
    <property type="entry name" value="NhaD-like"/>
</dbReference>
<evidence type="ECO:0000256" key="1">
    <source>
        <dbReference type="ARBA" id="ARBA00004141"/>
    </source>
</evidence>
<comment type="caution">
    <text evidence="13">The sequence shown here is derived from an EMBL/GenBank/DDBJ whole genome shotgun (WGS) entry which is preliminary data.</text>
</comment>
<dbReference type="AlphaFoldDB" id="A0A7W5H388"/>
<dbReference type="PANTHER" id="PTHR43269">
    <property type="entry name" value="SODIUM/PROTON ANTIPORTER 1-RELATED"/>
    <property type="match status" value="1"/>
</dbReference>
<dbReference type="EMBL" id="JACHYB010000002">
    <property type="protein sequence ID" value="MBB3188241.1"/>
    <property type="molecule type" value="Genomic_DNA"/>
</dbReference>
<evidence type="ECO:0000313" key="14">
    <source>
        <dbReference type="Proteomes" id="UP000544222"/>
    </source>
</evidence>
<keyword evidence="14" id="KW-1185">Reference proteome</keyword>
<feature type="transmembrane region" description="Helical" evidence="11">
    <location>
        <begin position="400"/>
        <end position="420"/>
    </location>
</feature>
<feature type="domain" description="Citrate transporter-like" evidence="12">
    <location>
        <begin position="14"/>
        <end position="346"/>
    </location>
</feature>
<feature type="transmembrane region" description="Helical" evidence="11">
    <location>
        <begin position="179"/>
        <end position="201"/>
    </location>
</feature>
<sequence>MSSFILILVFIAGYAAIAFEHSIKLNKAASALLTGVACWTLYTVEQSDFSKVNEQLLIHLGDISSILFFLFGAMTIVELIDGHNGFSILSQYIRTTKKSTLLVIISMITFILSALLDNLTTAIVMTSLCGRLLTDKEDRWWFGGMIIIAANAGGAWSPIGDVTTTMLWIGGQVTGYHLVIKLLIPSLVVLLLPLLVVFFKFKGQTIREHALPETSPMERRESTIILALGVATLLFVPFFKAITHLPPFMGMLLALGIMWVATSIIENRKKRKKPHPVVFALHKIDGQSILFFLGILLAVAALQSSGLLARLAIFLEDTFRNDYLIGSALGLISAIIDNVPLVAATQGMYSLQTFPVDHFFWHFIALTTGTGGSTIIIGSAAGVAVMGLEKISFMWYLKKISWLGLLGFLGGILAFVLMHLT</sequence>
<keyword evidence="6" id="KW-0915">Sodium</keyword>
<dbReference type="InterPro" id="IPR004680">
    <property type="entry name" value="Cit_transptr-like_dom"/>
</dbReference>
<evidence type="ECO:0000256" key="8">
    <source>
        <dbReference type="ARBA" id="ARBA00023136"/>
    </source>
</evidence>
<keyword evidence="3" id="KW-0050">Antiport</keyword>
<feature type="transmembrane region" description="Helical" evidence="11">
    <location>
        <begin position="289"/>
        <end position="313"/>
    </location>
</feature>
<organism evidence="13 14">
    <name type="scientific">Microbacter margulisiae</name>
    <dbReference type="NCBI Taxonomy" id="1350067"/>
    <lineage>
        <taxon>Bacteria</taxon>
        <taxon>Pseudomonadati</taxon>
        <taxon>Bacteroidota</taxon>
        <taxon>Bacteroidia</taxon>
        <taxon>Bacteroidales</taxon>
        <taxon>Porphyromonadaceae</taxon>
        <taxon>Microbacter</taxon>
    </lineage>
</organism>
<gene>
    <name evidence="13" type="ORF">FHX64_002439</name>
</gene>
<evidence type="ECO:0000259" key="12">
    <source>
        <dbReference type="Pfam" id="PF03600"/>
    </source>
</evidence>
<feature type="transmembrane region" description="Helical" evidence="11">
    <location>
        <begin position="140"/>
        <end position="159"/>
    </location>
</feature>
<reference evidence="13 14" key="1">
    <citation type="submission" date="2020-08" db="EMBL/GenBank/DDBJ databases">
        <title>Genomic Encyclopedia of Type Strains, Phase IV (KMG-IV): sequencing the most valuable type-strain genomes for metagenomic binning, comparative biology and taxonomic classification.</title>
        <authorList>
            <person name="Goeker M."/>
        </authorList>
    </citation>
    <scope>NUCLEOTIDE SEQUENCE [LARGE SCALE GENOMIC DNA]</scope>
    <source>
        <strain evidence="13 14">DSM 27471</strain>
    </source>
</reference>
<dbReference type="GO" id="GO:0015297">
    <property type="term" value="F:antiporter activity"/>
    <property type="evidence" value="ECO:0007669"/>
    <property type="project" value="UniProtKB-KW"/>
</dbReference>
<evidence type="ECO:0000256" key="9">
    <source>
        <dbReference type="ARBA" id="ARBA00023201"/>
    </source>
</evidence>
<evidence type="ECO:0000313" key="13">
    <source>
        <dbReference type="EMBL" id="MBB3188241.1"/>
    </source>
</evidence>
<dbReference type="GO" id="GO:0016020">
    <property type="term" value="C:membrane"/>
    <property type="evidence" value="ECO:0007669"/>
    <property type="project" value="UniProtKB-SubCell"/>
</dbReference>
<evidence type="ECO:0000256" key="10">
    <source>
        <dbReference type="ARBA" id="ARBA00025753"/>
    </source>
</evidence>
<protein>
    <submittedName>
        <fullName evidence="13">Na+/H+ antiporter NhaD/arsenite permease-like protein</fullName>
    </submittedName>
</protein>
<evidence type="ECO:0000256" key="5">
    <source>
        <dbReference type="ARBA" id="ARBA00022989"/>
    </source>
</evidence>
<dbReference type="GO" id="GO:0006814">
    <property type="term" value="P:sodium ion transport"/>
    <property type="evidence" value="ECO:0007669"/>
    <property type="project" value="UniProtKB-KW"/>
</dbReference>
<evidence type="ECO:0000256" key="6">
    <source>
        <dbReference type="ARBA" id="ARBA00023053"/>
    </source>
</evidence>
<proteinExistence type="inferred from homology"/>
<feature type="transmembrane region" description="Helical" evidence="11">
    <location>
        <begin position="359"/>
        <end position="388"/>
    </location>
</feature>